<keyword evidence="4 7" id="KW-1133">Transmembrane helix</keyword>
<dbReference type="InterPro" id="IPR001594">
    <property type="entry name" value="Palmitoyltrfase_DHHC"/>
</dbReference>
<dbReference type="GO" id="GO:0006612">
    <property type="term" value="P:protein targeting to membrane"/>
    <property type="evidence" value="ECO:0007669"/>
    <property type="project" value="TreeGrafter"/>
</dbReference>
<evidence type="ECO:0000256" key="2">
    <source>
        <dbReference type="ARBA" id="ARBA00022679"/>
    </source>
</evidence>
<dbReference type="Proteomes" id="UP001186944">
    <property type="component" value="Unassembled WGS sequence"/>
</dbReference>
<comment type="subcellular location">
    <subcellularLocation>
        <location evidence="1">Membrane</location>
        <topology evidence="1">Multi-pass membrane protein</topology>
    </subcellularLocation>
</comment>
<feature type="compositionally biased region" description="Basic and acidic residues" evidence="8">
    <location>
        <begin position="300"/>
        <end position="310"/>
    </location>
</feature>
<evidence type="ECO:0000256" key="1">
    <source>
        <dbReference type="ARBA" id="ARBA00004141"/>
    </source>
</evidence>
<feature type="compositionally biased region" description="Basic residues" evidence="8">
    <location>
        <begin position="343"/>
        <end position="354"/>
    </location>
</feature>
<name>A0AA88XMW6_PINIB</name>
<dbReference type="Pfam" id="PF01529">
    <property type="entry name" value="DHHC"/>
    <property type="match status" value="1"/>
</dbReference>
<reference evidence="10" key="1">
    <citation type="submission" date="2019-08" db="EMBL/GenBank/DDBJ databases">
        <title>The improved chromosome-level genome for the pearl oyster Pinctada fucata martensii using PacBio sequencing and Hi-C.</title>
        <authorList>
            <person name="Zheng Z."/>
        </authorList>
    </citation>
    <scope>NUCLEOTIDE SEQUENCE</scope>
    <source>
        <strain evidence="10">ZZ-2019</strain>
        <tissue evidence="10">Adductor muscle</tissue>
    </source>
</reference>
<dbReference type="PROSITE" id="PS50216">
    <property type="entry name" value="DHHC"/>
    <property type="match status" value="1"/>
</dbReference>
<evidence type="ECO:0000259" key="9">
    <source>
        <dbReference type="Pfam" id="PF01529"/>
    </source>
</evidence>
<evidence type="ECO:0000256" key="6">
    <source>
        <dbReference type="ARBA" id="ARBA00023315"/>
    </source>
</evidence>
<keyword evidence="3 7" id="KW-0812">Transmembrane</keyword>
<feature type="transmembrane region" description="Helical" evidence="7">
    <location>
        <begin position="21"/>
        <end position="44"/>
    </location>
</feature>
<evidence type="ECO:0000256" key="4">
    <source>
        <dbReference type="ARBA" id="ARBA00022989"/>
    </source>
</evidence>
<organism evidence="10 11">
    <name type="scientific">Pinctada imbricata</name>
    <name type="common">Atlantic pearl-oyster</name>
    <name type="synonym">Pinctada martensii</name>
    <dbReference type="NCBI Taxonomy" id="66713"/>
    <lineage>
        <taxon>Eukaryota</taxon>
        <taxon>Metazoa</taxon>
        <taxon>Spiralia</taxon>
        <taxon>Lophotrochozoa</taxon>
        <taxon>Mollusca</taxon>
        <taxon>Bivalvia</taxon>
        <taxon>Autobranchia</taxon>
        <taxon>Pteriomorphia</taxon>
        <taxon>Pterioida</taxon>
        <taxon>Pterioidea</taxon>
        <taxon>Pteriidae</taxon>
        <taxon>Pinctada</taxon>
    </lineage>
</organism>
<accession>A0AA88XMW6</accession>
<evidence type="ECO:0000256" key="7">
    <source>
        <dbReference type="RuleBase" id="RU079119"/>
    </source>
</evidence>
<feature type="compositionally biased region" description="Polar residues" evidence="8">
    <location>
        <begin position="427"/>
        <end position="457"/>
    </location>
</feature>
<dbReference type="InterPro" id="IPR039859">
    <property type="entry name" value="PFA4/ZDH16/20/ERF2-like"/>
</dbReference>
<comment type="domain">
    <text evidence="7">The DHHC domain is required for palmitoyltransferase activity.</text>
</comment>
<dbReference type="GO" id="GO:0005783">
    <property type="term" value="C:endoplasmic reticulum"/>
    <property type="evidence" value="ECO:0007669"/>
    <property type="project" value="TreeGrafter"/>
</dbReference>
<feature type="transmembrane region" description="Helical" evidence="7">
    <location>
        <begin position="153"/>
        <end position="180"/>
    </location>
</feature>
<evidence type="ECO:0000256" key="5">
    <source>
        <dbReference type="ARBA" id="ARBA00023136"/>
    </source>
</evidence>
<keyword evidence="5 7" id="KW-0472">Membrane</keyword>
<evidence type="ECO:0000313" key="11">
    <source>
        <dbReference type="Proteomes" id="UP001186944"/>
    </source>
</evidence>
<comment type="similarity">
    <text evidence="7">Belongs to the DHHC palmitoyltransferase family.</text>
</comment>
<feature type="transmembrane region" description="Helical" evidence="7">
    <location>
        <begin position="56"/>
        <end position="78"/>
    </location>
</feature>
<feature type="transmembrane region" description="Helical" evidence="7">
    <location>
        <begin position="207"/>
        <end position="231"/>
    </location>
</feature>
<dbReference type="PANTHER" id="PTHR22883">
    <property type="entry name" value="ZINC FINGER DHHC DOMAIN CONTAINING PROTEIN"/>
    <property type="match status" value="1"/>
</dbReference>
<feature type="region of interest" description="Disordered" evidence="8">
    <location>
        <begin position="407"/>
        <end position="480"/>
    </location>
</feature>
<keyword evidence="6 7" id="KW-0012">Acyltransferase</keyword>
<keyword evidence="2 7" id="KW-0808">Transferase</keyword>
<feature type="domain" description="Palmitoyltransferase DHHC" evidence="9">
    <location>
        <begin position="107"/>
        <end position="248"/>
    </location>
</feature>
<dbReference type="GO" id="GO:0005794">
    <property type="term" value="C:Golgi apparatus"/>
    <property type="evidence" value="ECO:0007669"/>
    <property type="project" value="TreeGrafter"/>
</dbReference>
<feature type="compositionally biased region" description="Basic residues" evidence="8">
    <location>
        <begin position="461"/>
        <end position="472"/>
    </location>
</feature>
<protein>
    <recommendedName>
        <fullName evidence="7">Palmitoyltransferase</fullName>
        <ecNumber evidence="7">2.3.1.225</ecNumber>
    </recommendedName>
</protein>
<dbReference type="PANTHER" id="PTHR22883:SF203">
    <property type="entry name" value="PALMITOYLTRANSFERASE"/>
    <property type="match status" value="1"/>
</dbReference>
<feature type="compositionally biased region" description="Polar residues" evidence="8">
    <location>
        <begin position="407"/>
        <end position="416"/>
    </location>
</feature>
<sequence>MPGYQRQKQFRQKSRANGLGCPPHPLQCIAWFAVTYFSFVYFTTLVPHLPKEWQPAAYIITGIVLISHVVTHFVASLINPADPAVLAKGKNNSRRPFDRSKHDHVIENMHCYICEADVASRSKHCSACNKCVADFDHHCKWLNNCVGGRNYRWFLAVLVTGMLGVFLVLIVDFAEFIAVFTDTEDMQILYPYIDFKISYAVVNKEGFLALLGITGIILLLAFGLLIHLFGFHCYLMYNKMTTYDYIVKQREKEEERDYNSDHSSARVRTKVNDVIYIHVFQSPIPPAKDTKKNGLNYQHMNEDSERRTEGETPPPLTSPIRHKESNNNNNVKYSDAQEDSTKVKKLRKKKKSVRRNPSQIEDNPIHTVGPPSFYQNQSFSKSVEIPHQRQGSLPALHSKTIVGITGSTATANNMSDSAEELDETAELKSSTQNLLNGSVTSQNGAQQSSDSGVISQDSVRRSKRVRRKKTRRLKAESSLENVSEELNSTTIFQVNSDAKLKSDGSLDYTDGFRKLPLTPINLRRAHDPLLRRPKDVPKLDLGPLTGSHESISFQPPSTLRSSDTYRTYLGNISEKSLDTEV</sequence>
<evidence type="ECO:0000313" key="10">
    <source>
        <dbReference type="EMBL" id="KAK3085803.1"/>
    </source>
</evidence>
<keyword evidence="11" id="KW-1185">Reference proteome</keyword>
<proteinExistence type="inferred from homology"/>
<dbReference type="EMBL" id="VSWD01000012">
    <property type="protein sequence ID" value="KAK3085803.1"/>
    <property type="molecule type" value="Genomic_DNA"/>
</dbReference>
<dbReference type="AlphaFoldDB" id="A0AA88XMW6"/>
<feature type="region of interest" description="Disordered" evidence="8">
    <location>
        <begin position="300"/>
        <end position="376"/>
    </location>
</feature>
<dbReference type="GO" id="GO:0016020">
    <property type="term" value="C:membrane"/>
    <property type="evidence" value="ECO:0007669"/>
    <property type="project" value="UniProtKB-SubCell"/>
</dbReference>
<gene>
    <name evidence="10" type="ORF">FSP39_008876</name>
</gene>
<comment type="catalytic activity">
    <reaction evidence="7">
        <text>L-cysteinyl-[protein] + hexadecanoyl-CoA = S-hexadecanoyl-L-cysteinyl-[protein] + CoA</text>
        <dbReference type="Rhea" id="RHEA:36683"/>
        <dbReference type="Rhea" id="RHEA-COMP:10131"/>
        <dbReference type="Rhea" id="RHEA-COMP:11032"/>
        <dbReference type="ChEBI" id="CHEBI:29950"/>
        <dbReference type="ChEBI" id="CHEBI:57287"/>
        <dbReference type="ChEBI" id="CHEBI:57379"/>
        <dbReference type="ChEBI" id="CHEBI:74151"/>
        <dbReference type="EC" id="2.3.1.225"/>
    </reaction>
</comment>
<dbReference type="GO" id="GO:0019706">
    <property type="term" value="F:protein-cysteine S-palmitoyltransferase activity"/>
    <property type="evidence" value="ECO:0007669"/>
    <property type="project" value="UniProtKB-EC"/>
</dbReference>
<evidence type="ECO:0000256" key="8">
    <source>
        <dbReference type="SAM" id="MobiDB-lite"/>
    </source>
</evidence>
<comment type="caution">
    <text evidence="10">The sequence shown here is derived from an EMBL/GenBank/DDBJ whole genome shotgun (WGS) entry which is preliminary data.</text>
</comment>
<dbReference type="EC" id="2.3.1.225" evidence="7"/>
<evidence type="ECO:0000256" key="3">
    <source>
        <dbReference type="ARBA" id="ARBA00022692"/>
    </source>
</evidence>